<gene>
    <name evidence="3" type="ORF">GCM10010446_24340</name>
</gene>
<evidence type="ECO:0000256" key="1">
    <source>
        <dbReference type="SAM" id="MobiDB-lite"/>
    </source>
</evidence>
<evidence type="ECO:0000259" key="2">
    <source>
        <dbReference type="PROSITE" id="PS50943"/>
    </source>
</evidence>
<dbReference type="InterPro" id="IPR001387">
    <property type="entry name" value="Cro/C1-type_HTH"/>
</dbReference>
<comment type="caution">
    <text evidence="3">The sequence shown here is derived from an EMBL/GenBank/DDBJ whole genome shotgun (WGS) entry which is preliminary data.</text>
</comment>
<evidence type="ECO:0000313" key="3">
    <source>
        <dbReference type="EMBL" id="GAA2938105.1"/>
    </source>
</evidence>
<dbReference type="CDD" id="cd00093">
    <property type="entry name" value="HTH_XRE"/>
    <property type="match status" value="1"/>
</dbReference>
<protein>
    <recommendedName>
        <fullName evidence="2">HTH cro/C1-type domain-containing protein</fullName>
    </recommendedName>
</protein>
<reference evidence="3 4" key="1">
    <citation type="journal article" date="2019" name="Int. J. Syst. Evol. Microbiol.">
        <title>The Global Catalogue of Microorganisms (GCM) 10K type strain sequencing project: providing services to taxonomists for standard genome sequencing and annotation.</title>
        <authorList>
            <consortium name="The Broad Institute Genomics Platform"/>
            <consortium name="The Broad Institute Genome Sequencing Center for Infectious Disease"/>
            <person name="Wu L."/>
            <person name="Ma J."/>
        </authorList>
    </citation>
    <scope>NUCLEOTIDE SEQUENCE [LARGE SCALE GENOMIC DNA]</scope>
    <source>
        <strain evidence="3 4">JCM 9088</strain>
    </source>
</reference>
<sequence length="125" mass="14059">MIGERIKQRRGALGWSQPRLASEANRCAGLETLTRQDINRYETGRRSPRTWLPAIALALGVEPAQLTGPDPPEERPGSARTNALPESSRMYARSSPVRFWLTGTWTSPARARARKANRYTSELWP</sequence>
<evidence type="ECO:0000313" key="4">
    <source>
        <dbReference type="Proteomes" id="UP001500403"/>
    </source>
</evidence>
<keyword evidence="4" id="KW-1185">Reference proteome</keyword>
<accession>A0ABN3X6E5</accession>
<dbReference type="SUPFAM" id="SSF47413">
    <property type="entry name" value="lambda repressor-like DNA-binding domains"/>
    <property type="match status" value="1"/>
</dbReference>
<dbReference type="Proteomes" id="UP001500403">
    <property type="component" value="Unassembled WGS sequence"/>
</dbReference>
<dbReference type="EMBL" id="BAAAUD010000022">
    <property type="protein sequence ID" value="GAA2938105.1"/>
    <property type="molecule type" value="Genomic_DNA"/>
</dbReference>
<name>A0ABN3X6E5_9ACTN</name>
<feature type="region of interest" description="Disordered" evidence="1">
    <location>
        <begin position="63"/>
        <end position="91"/>
    </location>
</feature>
<dbReference type="Gene3D" id="1.10.260.40">
    <property type="entry name" value="lambda repressor-like DNA-binding domains"/>
    <property type="match status" value="1"/>
</dbReference>
<dbReference type="Pfam" id="PF13560">
    <property type="entry name" value="HTH_31"/>
    <property type="match status" value="1"/>
</dbReference>
<proteinExistence type="predicted"/>
<dbReference type="PROSITE" id="PS50943">
    <property type="entry name" value="HTH_CROC1"/>
    <property type="match status" value="1"/>
</dbReference>
<organism evidence="3 4">
    <name type="scientific">Streptomyces enissocaesilis</name>
    <dbReference type="NCBI Taxonomy" id="332589"/>
    <lineage>
        <taxon>Bacteria</taxon>
        <taxon>Bacillati</taxon>
        <taxon>Actinomycetota</taxon>
        <taxon>Actinomycetes</taxon>
        <taxon>Kitasatosporales</taxon>
        <taxon>Streptomycetaceae</taxon>
        <taxon>Streptomyces</taxon>
        <taxon>Streptomyces rochei group</taxon>
    </lineage>
</organism>
<feature type="domain" description="HTH cro/C1-type" evidence="2">
    <location>
        <begin position="6"/>
        <end position="66"/>
    </location>
</feature>
<dbReference type="InterPro" id="IPR010982">
    <property type="entry name" value="Lambda_DNA-bd_dom_sf"/>
</dbReference>